<proteinExistence type="predicted"/>
<name>A0A6C0B6E7_9ZZZZ</name>
<sequence length="96" mass="11340">MGGQTAFAYYDNDTHLLTYWFMRDMGPLEFAHYLNEPMNVIKDVARPLIQGNCLLEEFKSEKFQEEHDLVWAAVIMEGSIVCYDHQYTVIMKKRKD</sequence>
<protein>
    <submittedName>
        <fullName evidence="1">Uncharacterized protein</fullName>
    </submittedName>
</protein>
<evidence type="ECO:0000313" key="1">
    <source>
        <dbReference type="EMBL" id="QHS87098.1"/>
    </source>
</evidence>
<organism evidence="1">
    <name type="scientific">viral metagenome</name>
    <dbReference type="NCBI Taxonomy" id="1070528"/>
    <lineage>
        <taxon>unclassified sequences</taxon>
        <taxon>metagenomes</taxon>
        <taxon>organismal metagenomes</taxon>
    </lineage>
</organism>
<reference evidence="1" key="1">
    <citation type="journal article" date="2020" name="Nature">
        <title>Giant virus diversity and host interactions through global metagenomics.</title>
        <authorList>
            <person name="Schulz F."/>
            <person name="Roux S."/>
            <person name="Paez-Espino D."/>
            <person name="Jungbluth S."/>
            <person name="Walsh D.A."/>
            <person name="Denef V.J."/>
            <person name="McMahon K.D."/>
            <person name="Konstantinidis K.T."/>
            <person name="Eloe-Fadrosh E.A."/>
            <person name="Kyrpides N.C."/>
            <person name="Woyke T."/>
        </authorList>
    </citation>
    <scope>NUCLEOTIDE SEQUENCE</scope>
    <source>
        <strain evidence="1">GVMAG-M-3300009684-20</strain>
    </source>
</reference>
<dbReference type="AlphaFoldDB" id="A0A6C0B6E7"/>
<dbReference type="EMBL" id="MN739078">
    <property type="protein sequence ID" value="QHS87098.1"/>
    <property type="molecule type" value="Genomic_DNA"/>
</dbReference>
<accession>A0A6C0B6E7</accession>